<dbReference type="PANTHER" id="PTHR43601:SF11">
    <property type="entry name" value="EXPRESSED PROTEIN"/>
    <property type="match status" value="1"/>
</dbReference>
<gene>
    <name evidence="4" type="ORF">Taro_019815</name>
</gene>
<sequence>MGSAPKQPPPPAICWKWPWDALRNPVTAAQNPHGVSPCDSPDPPLLLKTLHNLGSFVATNVFGGGPPEKATAGAQNGSLRVDAPGGGGRRVRPLSPEEQGEAEQRAFAAALASGKEATVLEFYSPRCRLCSSLLDLVLEVERRNSDWVSFALADAENEKWLPEEECPTSRLLQFMHCYLGNDLEEPRLEAFLDTWFSGAQQRNLPDLHLRMSPCFSIHVVHYDIKYVPCFVLLDKHGRALAKTGVPASRRHVIAGLSHLLKLKRPQGCKNSDENL</sequence>
<dbReference type="PANTHER" id="PTHR43601">
    <property type="entry name" value="THIOREDOXIN, MITOCHONDRIAL"/>
    <property type="match status" value="1"/>
</dbReference>
<comment type="caution">
    <text evidence="4">The sequence shown here is derived from an EMBL/GenBank/DDBJ whole genome shotgun (WGS) entry which is preliminary data.</text>
</comment>
<evidence type="ECO:0000313" key="5">
    <source>
        <dbReference type="Proteomes" id="UP000652761"/>
    </source>
</evidence>
<evidence type="ECO:0000313" key="4">
    <source>
        <dbReference type="EMBL" id="MQL87264.1"/>
    </source>
</evidence>
<evidence type="ECO:0000256" key="2">
    <source>
        <dbReference type="ARBA" id="ARBA00023284"/>
    </source>
</evidence>
<protein>
    <recommendedName>
        <fullName evidence="6">Thioredoxin domain-containing protein</fullName>
    </recommendedName>
</protein>
<dbReference type="InterPro" id="IPR036249">
    <property type="entry name" value="Thioredoxin-like_sf"/>
</dbReference>
<dbReference type="OrthoDB" id="2018237at2759"/>
<accession>A0A843V0E5</accession>
<dbReference type="GO" id="GO:0045454">
    <property type="term" value="P:cell redox homeostasis"/>
    <property type="evidence" value="ECO:0007669"/>
    <property type="project" value="TreeGrafter"/>
</dbReference>
<dbReference type="EMBL" id="NMUH01000965">
    <property type="protein sequence ID" value="MQL87264.1"/>
    <property type="molecule type" value="Genomic_DNA"/>
</dbReference>
<dbReference type="Proteomes" id="UP000652761">
    <property type="component" value="Unassembled WGS sequence"/>
</dbReference>
<evidence type="ECO:0008006" key="6">
    <source>
        <dbReference type="Google" id="ProtNLM"/>
    </source>
</evidence>
<name>A0A843V0E5_COLES</name>
<evidence type="ECO:0000256" key="3">
    <source>
        <dbReference type="SAM" id="MobiDB-lite"/>
    </source>
</evidence>
<dbReference type="SUPFAM" id="SSF52833">
    <property type="entry name" value="Thioredoxin-like"/>
    <property type="match status" value="1"/>
</dbReference>
<evidence type="ECO:0000256" key="1">
    <source>
        <dbReference type="ARBA" id="ARBA00008987"/>
    </source>
</evidence>
<reference evidence="4" key="1">
    <citation type="submission" date="2017-07" db="EMBL/GenBank/DDBJ databases">
        <title>Taro Niue Genome Assembly and Annotation.</title>
        <authorList>
            <person name="Atibalentja N."/>
            <person name="Keating K."/>
            <person name="Fields C.J."/>
        </authorList>
    </citation>
    <scope>NUCLEOTIDE SEQUENCE</scope>
    <source>
        <strain evidence="4">Niue_2</strain>
        <tissue evidence="4">Leaf</tissue>
    </source>
</reference>
<proteinExistence type="inferred from homology"/>
<feature type="region of interest" description="Disordered" evidence="3">
    <location>
        <begin position="67"/>
        <end position="99"/>
    </location>
</feature>
<dbReference type="Gene3D" id="3.40.30.10">
    <property type="entry name" value="Glutaredoxin"/>
    <property type="match status" value="1"/>
</dbReference>
<dbReference type="AlphaFoldDB" id="A0A843V0E5"/>
<organism evidence="4 5">
    <name type="scientific">Colocasia esculenta</name>
    <name type="common">Wild taro</name>
    <name type="synonym">Arum esculentum</name>
    <dbReference type="NCBI Taxonomy" id="4460"/>
    <lineage>
        <taxon>Eukaryota</taxon>
        <taxon>Viridiplantae</taxon>
        <taxon>Streptophyta</taxon>
        <taxon>Embryophyta</taxon>
        <taxon>Tracheophyta</taxon>
        <taxon>Spermatophyta</taxon>
        <taxon>Magnoliopsida</taxon>
        <taxon>Liliopsida</taxon>
        <taxon>Araceae</taxon>
        <taxon>Aroideae</taxon>
        <taxon>Colocasieae</taxon>
        <taxon>Colocasia</taxon>
    </lineage>
</organism>
<keyword evidence="2" id="KW-0676">Redox-active center</keyword>
<comment type="similarity">
    <text evidence="1">Belongs to the thioredoxin family.</text>
</comment>
<keyword evidence="5" id="KW-1185">Reference proteome</keyword>